<protein>
    <submittedName>
        <fullName evidence="2">Uncharacterized protein</fullName>
    </submittedName>
</protein>
<evidence type="ECO:0000313" key="2">
    <source>
        <dbReference type="EMBL" id="SMC08252.1"/>
    </source>
</evidence>
<dbReference type="Proteomes" id="UP000192660">
    <property type="component" value="Unassembled WGS sequence"/>
</dbReference>
<accession>A0A1W1WPW6</accession>
<keyword evidence="3" id="KW-1185">Reference proteome</keyword>
<evidence type="ECO:0000256" key="1">
    <source>
        <dbReference type="SAM" id="MobiDB-lite"/>
    </source>
</evidence>
<proteinExistence type="predicted"/>
<sequence>MSGSIPTVCPKRSAPEGRERPHQVSSGDDTIRPACTRSMGRRKANTPQGGGLSSIRIAVVSMHGTPLSPTTPAKARKLLRRGETMPKRDKLGTFYLQLIPPVGTVISHDTVALAFVLRGRCRTTSGGLVQCLRRESLSPSPQPGPSAQVVIDARVFLSISSIYIVYIIFNTINHK</sequence>
<dbReference type="AlphaFoldDB" id="A0A1W1WPW6"/>
<name>A0A1W1WPW6_SULTA</name>
<dbReference type="EMBL" id="FWWY01000002">
    <property type="protein sequence ID" value="SMC08252.1"/>
    <property type="molecule type" value="Genomic_DNA"/>
</dbReference>
<organism evidence="2 3">
    <name type="scientific">Sulfobacillus thermosulfidooxidans (strain DSM 9293 / VKM B-1269 / AT-1)</name>
    <dbReference type="NCBI Taxonomy" id="929705"/>
    <lineage>
        <taxon>Bacteria</taxon>
        <taxon>Bacillati</taxon>
        <taxon>Bacillota</taxon>
        <taxon>Clostridia</taxon>
        <taxon>Eubacteriales</taxon>
        <taxon>Clostridiales Family XVII. Incertae Sedis</taxon>
        <taxon>Sulfobacillus</taxon>
    </lineage>
</organism>
<feature type="compositionally biased region" description="Basic and acidic residues" evidence="1">
    <location>
        <begin position="13"/>
        <end position="22"/>
    </location>
</feature>
<gene>
    <name evidence="2" type="ORF">SAMN00768000_3800</name>
</gene>
<reference evidence="3" key="1">
    <citation type="submission" date="2017-04" db="EMBL/GenBank/DDBJ databases">
        <authorList>
            <person name="Varghese N."/>
            <person name="Submissions S."/>
        </authorList>
    </citation>
    <scope>NUCLEOTIDE SEQUENCE [LARGE SCALE GENOMIC DNA]</scope>
    <source>
        <strain evidence="3">DSM 9293</strain>
    </source>
</reference>
<evidence type="ECO:0000313" key="3">
    <source>
        <dbReference type="Proteomes" id="UP000192660"/>
    </source>
</evidence>
<feature type="region of interest" description="Disordered" evidence="1">
    <location>
        <begin position="1"/>
        <end position="52"/>
    </location>
</feature>